<dbReference type="Pfam" id="PF05553">
    <property type="entry name" value="DUF761"/>
    <property type="match status" value="1"/>
</dbReference>
<proteinExistence type="predicted"/>
<evidence type="ECO:0000313" key="2">
    <source>
        <dbReference type="Proteomes" id="UP001497480"/>
    </source>
</evidence>
<dbReference type="EMBL" id="CAXHTB010000016">
    <property type="protein sequence ID" value="CAL0322059.1"/>
    <property type="molecule type" value="Genomic_DNA"/>
</dbReference>
<dbReference type="InterPro" id="IPR008480">
    <property type="entry name" value="DUF761_pln"/>
</dbReference>
<evidence type="ECO:0000313" key="1">
    <source>
        <dbReference type="EMBL" id="CAL0322059.1"/>
    </source>
</evidence>
<organism evidence="1 2">
    <name type="scientific">Lupinus luteus</name>
    <name type="common">European yellow lupine</name>
    <dbReference type="NCBI Taxonomy" id="3873"/>
    <lineage>
        <taxon>Eukaryota</taxon>
        <taxon>Viridiplantae</taxon>
        <taxon>Streptophyta</taxon>
        <taxon>Embryophyta</taxon>
        <taxon>Tracheophyta</taxon>
        <taxon>Spermatophyta</taxon>
        <taxon>Magnoliopsida</taxon>
        <taxon>eudicotyledons</taxon>
        <taxon>Gunneridae</taxon>
        <taxon>Pentapetalae</taxon>
        <taxon>rosids</taxon>
        <taxon>fabids</taxon>
        <taxon>Fabales</taxon>
        <taxon>Fabaceae</taxon>
        <taxon>Papilionoideae</taxon>
        <taxon>50 kb inversion clade</taxon>
        <taxon>genistoids sensu lato</taxon>
        <taxon>core genistoids</taxon>
        <taxon>Genisteae</taxon>
        <taxon>Lupinus</taxon>
    </lineage>
</organism>
<comment type="caution">
    <text evidence="1">The sequence shown here is derived from an EMBL/GenBank/DDBJ whole genome shotgun (WGS) entry which is preliminary data.</text>
</comment>
<dbReference type="PANTHER" id="PTHR33265:SF8">
    <property type="entry name" value="AVR9_CF-9 RAPIDLY ELICITED PROTEIN 146"/>
    <property type="match status" value="1"/>
</dbReference>
<protein>
    <recommendedName>
        <fullName evidence="3">Avr9/Cf-9 rapidly elicited protein</fullName>
    </recommendedName>
</protein>
<accession>A0AAV1XLT7</accession>
<name>A0AAV1XLT7_LUPLU</name>
<dbReference type="AlphaFoldDB" id="A0AAV1XLT7"/>
<keyword evidence="2" id="KW-1185">Reference proteome</keyword>
<sequence>MESNLPIIAKKVRSMVRVVLFMLRKGISKGKLMLDLNMVLKRRGKLAGKAIANLMFHHHHNGGSTSTRRDSNLQFSAQREYEFSCSNTPNHFFPIGRKHHRNHNHNRNCDNLFTCAHAPLPVDEEMNAVKAVLEMLNMNNTENAMVESTYSSPALPGFGKSPMVKQLRVTDSPFPLDMDDKDNMVDKKADEFIKRFYKQLRKQD</sequence>
<evidence type="ECO:0008006" key="3">
    <source>
        <dbReference type="Google" id="ProtNLM"/>
    </source>
</evidence>
<dbReference type="PANTHER" id="PTHR33265">
    <property type="entry name" value="AVR9/CF-9 RAPIDLY ELICITED PROTEIN-RELATED"/>
    <property type="match status" value="1"/>
</dbReference>
<dbReference type="Proteomes" id="UP001497480">
    <property type="component" value="Unassembled WGS sequence"/>
</dbReference>
<gene>
    <name evidence="1" type="ORF">LLUT_LOCUS23119</name>
</gene>
<reference evidence="1 2" key="1">
    <citation type="submission" date="2024-03" db="EMBL/GenBank/DDBJ databases">
        <authorList>
            <person name="Martinez-Hernandez J."/>
        </authorList>
    </citation>
    <scope>NUCLEOTIDE SEQUENCE [LARGE SCALE GENOMIC DNA]</scope>
</reference>